<feature type="signal peptide" evidence="1">
    <location>
        <begin position="1"/>
        <end position="19"/>
    </location>
</feature>
<gene>
    <name evidence="2" type="ORF">JWS04_35500</name>
</gene>
<proteinExistence type="predicted"/>
<evidence type="ECO:0000313" key="2">
    <source>
        <dbReference type="EMBL" id="MBP0116272.1"/>
    </source>
</evidence>
<keyword evidence="1" id="KW-0732">Signal</keyword>
<dbReference type="RefSeq" id="WP_209296649.1">
    <property type="nucleotide sequence ID" value="NZ_JAGIKT010000124.1"/>
</dbReference>
<accession>A0ABS4A781</accession>
<sequence>MKTPIMTLIALFCCSSAHALDIQITKGNCSPIINLNLSDPEALKRLFGESPSDLQNESRALESVEKMTQAISALLKCGDLLKVSPRRRLELLVVAMNQQIIIKEKFTLPALRRYISNPDSSNADALREMVRLTSRKIDATIERYIEFDYDKDAFEIDGVTWDMLDSVLNAKSALAARLNRPGVAEDLLEEQVRLTNELRRIRDALVQTKDKPTRSKR</sequence>
<evidence type="ECO:0000256" key="1">
    <source>
        <dbReference type="SAM" id="SignalP"/>
    </source>
</evidence>
<feature type="chain" id="PRO_5046659957" evidence="1">
    <location>
        <begin position="20"/>
        <end position="217"/>
    </location>
</feature>
<comment type="caution">
    <text evidence="2">The sequence shown here is derived from an EMBL/GenBank/DDBJ whole genome shotgun (WGS) entry which is preliminary data.</text>
</comment>
<reference evidence="2 3" key="1">
    <citation type="submission" date="2021-03" db="EMBL/GenBank/DDBJ databases">
        <title>Genome Sequence of Bradyrhizobium vignae strain ISRA400.</title>
        <authorList>
            <person name="Tisa L.S."/>
            <person name="Svistoonoff S."/>
            <person name="Hocher V."/>
            <person name="Fall S."/>
            <person name="Zaiya A."/>
            <person name="Naing D."/>
            <person name="Niang N."/>
            <person name="Diouf A."/>
            <person name="Dasylva M.C."/>
            <person name="Toure O."/>
            <person name="Gueye M."/>
            <person name="Gully D."/>
            <person name="Tisseyre P."/>
            <person name="Simpson S."/>
            <person name="Morris K."/>
            <person name="Thomas W.K."/>
        </authorList>
    </citation>
    <scope>NUCLEOTIDE SEQUENCE [LARGE SCALE GENOMIC DNA]</scope>
    <source>
        <strain evidence="2 3">ISRA400</strain>
    </source>
</reference>
<keyword evidence="3" id="KW-1185">Reference proteome</keyword>
<dbReference type="Proteomes" id="UP000669317">
    <property type="component" value="Unassembled WGS sequence"/>
</dbReference>
<organism evidence="2 3">
    <name type="scientific">Bradyrhizobium vignae</name>
    <dbReference type="NCBI Taxonomy" id="1549949"/>
    <lineage>
        <taxon>Bacteria</taxon>
        <taxon>Pseudomonadati</taxon>
        <taxon>Pseudomonadota</taxon>
        <taxon>Alphaproteobacteria</taxon>
        <taxon>Hyphomicrobiales</taxon>
        <taxon>Nitrobacteraceae</taxon>
        <taxon>Bradyrhizobium</taxon>
    </lineage>
</organism>
<protein>
    <submittedName>
        <fullName evidence="2">Uncharacterized protein</fullName>
    </submittedName>
</protein>
<evidence type="ECO:0000313" key="3">
    <source>
        <dbReference type="Proteomes" id="UP000669317"/>
    </source>
</evidence>
<dbReference type="EMBL" id="JAGIKT010000124">
    <property type="protein sequence ID" value="MBP0116272.1"/>
    <property type="molecule type" value="Genomic_DNA"/>
</dbReference>
<name>A0ABS4A781_9BRAD</name>